<reference evidence="2" key="1">
    <citation type="journal article" date="2019" name="Int. J. Syst. Evol. Microbiol.">
        <title>The Global Catalogue of Microorganisms (GCM) 10K type strain sequencing project: providing services to taxonomists for standard genome sequencing and annotation.</title>
        <authorList>
            <consortium name="The Broad Institute Genomics Platform"/>
            <consortium name="The Broad Institute Genome Sequencing Center for Infectious Disease"/>
            <person name="Wu L."/>
            <person name="Ma J."/>
        </authorList>
    </citation>
    <scope>NUCLEOTIDE SEQUENCE [LARGE SCALE GENOMIC DNA]</scope>
    <source>
        <strain evidence="2">CGMCC 4.7466</strain>
    </source>
</reference>
<dbReference type="Pfam" id="PF13970">
    <property type="entry name" value="DUF4221"/>
    <property type="match status" value="1"/>
</dbReference>
<dbReference type="InterPro" id="IPR025316">
    <property type="entry name" value="DUF4221"/>
</dbReference>
<evidence type="ECO:0000313" key="1">
    <source>
        <dbReference type="EMBL" id="MFC4874551.1"/>
    </source>
</evidence>
<dbReference type="EMBL" id="JBHSJJ010000019">
    <property type="protein sequence ID" value="MFC4874551.1"/>
    <property type="molecule type" value="Genomic_DNA"/>
</dbReference>
<proteinExistence type="predicted"/>
<dbReference type="Proteomes" id="UP001595818">
    <property type="component" value="Unassembled WGS sequence"/>
</dbReference>
<protein>
    <submittedName>
        <fullName evidence="1">DUF4221 family protein</fullName>
    </submittedName>
</protein>
<comment type="caution">
    <text evidence="1">The sequence shown here is derived from an EMBL/GenBank/DDBJ whole genome shotgun (WGS) entry which is preliminary data.</text>
</comment>
<accession>A0ABV9T7W3</accession>
<gene>
    <name evidence="1" type="ORF">ACFPFU_22805</name>
</gene>
<keyword evidence="2" id="KW-1185">Reference proteome</keyword>
<evidence type="ECO:0000313" key="2">
    <source>
        <dbReference type="Proteomes" id="UP001595818"/>
    </source>
</evidence>
<name>A0ABV9T7W3_9BACT</name>
<sequence length="401" mass="46505">MKKLNPGRLKLISDKVPESIQLRGGYGYGWCYLLFSVMIYISFSCQEKKTGQDGQGISYSIDTVMIDSKDRLLEVSGYMKVSDLDDDERSFFLYNHHDHSIDEINLDQKEFVKTYPLDAEGPNGVGEFIFGLQVLNDSLMFAKSVPFSTIFNKNGHVVQKVNWLSAKDSLGEPFGDVPPRSELIVDIKDWRVMGTNLDFMKETAFLGVFSVEEKLVKNIDVDTENSFSNYFLKFDYNFRPPWVFLWADENYAYLSHEYSNEIFLFHPGGELVKIIQYQPKLTPSRAKVPEVLTSTREQVRRESRKLLEQVRFEAPVWDKVNRRYFRLSAQRIFGDGSGYDETAELTRTRVFLSVLDAEFNLVSEVELEEVPNEFYKYFAKDGKLWVCQNFSDELGFLVFSF</sequence>
<dbReference type="RefSeq" id="WP_377068507.1">
    <property type="nucleotide sequence ID" value="NZ_JBHSJJ010000019.1"/>
</dbReference>
<organism evidence="1 2">
    <name type="scientific">Negadavirga shengliensis</name>
    <dbReference type="NCBI Taxonomy" id="1389218"/>
    <lineage>
        <taxon>Bacteria</taxon>
        <taxon>Pseudomonadati</taxon>
        <taxon>Bacteroidota</taxon>
        <taxon>Cytophagia</taxon>
        <taxon>Cytophagales</taxon>
        <taxon>Cyclobacteriaceae</taxon>
        <taxon>Negadavirga</taxon>
    </lineage>
</organism>